<sequence>MQPRNAWSRFGRTQAEANQGGGKELIATEQAGTQTRWQIGPVTPWAHRTSANQAVQPALGPG</sequence>
<accession>A0A2U3L1Q8</accession>
<dbReference type="AlphaFoldDB" id="A0A2U3L1Q8"/>
<proteinExistence type="predicted"/>
<reference evidence="3" key="1">
    <citation type="submission" date="2018-02" db="EMBL/GenBank/DDBJ databases">
        <authorList>
            <person name="Hausmann B."/>
        </authorList>
    </citation>
    <scope>NUCLEOTIDE SEQUENCE [LARGE SCALE GENOMIC DNA]</scope>
    <source>
        <strain evidence="3">Peat soil MAG SbA1</strain>
    </source>
</reference>
<gene>
    <name evidence="2" type="ORF">SBA1_600012</name>
</gene>
<feature type="region of interest" description="Disordered" evidence="1">
    <location>
        <begin position="43"/>
        <end position="62"/>
    </location>
</feature>
<dbReference type="Proteomes" id="UP000238701">
    <property type="component" value="Unassembled WGS sequence"/>
</dbReference>
<organism evidence="2 3">
    <name type="scientific">Candidatus Sulfotelmatobacter kueseliae</name>
    <dbReference type="NCBI Taxonomy" id="2042962"/>
    <lineage>
        <taxon>Bacteria</taxon>
        <taxon>Pseudomonadati</taxon>
        <taxon>Acidobacteriota</taxon>
        <taxon>Terriglobia</taxon>
        <taxon>Terriglobales</taxon>
        <taxon>Candidatus Korobacteraceae</taxon>
        <taxon>Candidatus Sulfotelmatobacter</taxon>
    </lineage>
</organism>
<dbReference type="EMBL" id="OMOD01000156">
    <property type="protein sequence ID" value="SPF45709.1"/>
    <property type="molecule type" value="Genomic_DNA"/>
</dbReference>
<protein>
    <submittedName>
        <fullName evidence="2">Uncharacterized protein</fullName>
    </submittedName>
</protein>
<evidence type="ECO:0000256" key="1">
    <source>
        <dbReference type="SAM" id="MobiDB-lite"/>
    </source>
</evidence>
<name>A0A2U3L1Q8_9BACT</name>
<evidence type="ECO:0000313" key="2">
    <source>
        <dbReference type="EMBL" id="SPF45709.1"/>
    </source>
</evidence>
<feature type="region of interest" description="Disordered" evidence="1">
    <location>
        <begin position="1"/>
        <end position="24"/>
    </location>
</feature>
<evidence type="ECO:0000313" key="3">
    <source>
        <dbReference type="Proteomes" id="UP000238701"/>
    </source>
</evidence>